<dbReference type="RefSeq" id="WP_156354884.1">
    <property type="nucleotide sequence ID" value="NZ_CACRST010000024.1"/>
</dbReference>
<keyword evidence="3" id="KW-0012">Acyltransferase</keyword>
<reference evidence="3" key="1">
    <citation type="submission" date="2019-11" db="EMBL/GenBank/DDBJ databases">
        <authorList>
            <person name="Feng L."/>
        </authorList>
    </citation>
    <scope>NUCLEOTIDE SEQUENCE</scope>
    <source>
        <strain evidence="3">BgluceraseaLFYP119</strain>
    </source>
</reference>
<accession>A0A6N2VBV6</accession>
<dbReference type="GO" id="GO:0016747">
    <property type="term" value="F:acyltransferase activity, transferring groups other than amino-acyl groups"/>
    <property type="evidence" value="ECO:0007669"/>
    <property type="project" value="InterPro"/>
</dbReference>
<keyword evidence="1" id="KW-0472">Membrane</keyword>
<feature type="transmembrane region" description="Helical" evidence="1">
    <location>
        <begin position="154"/>
        <end position="172"/>
    </location>
</feature>
<keyword evidence="3" id="KW-0808">Transferase</keyword>
<evidence type="ECO:0000259" key="2">
    <source>
        <dbReference type="Pfam" id="PF01757"/>
    </source>
</evidence>
<gene>
    <name evidence="3" type="ORF">BGLFYP119_02421</name>
</gene>
<keyword evidence="1" id="KW-0812">Transmembrane</keyword>
<evidence type="ECO:0000256" key="1">
    <source>
        <dbReference type="SAM" id="Phobius"/>
    </source>
</evidence>
<feature type="transmembrane region" description="Helical" evidence="1">
    <location>
        <begin position="178"/>
        <end position="194"/>
    </location>
</feature>
<dbReference type="InterPro" id="IPR002656">
    <property type="entry name" value="Acyl_transf_3_dom"/>
</dbReference>
<keyword evidence="1" id="KW-1133">Transmembrane helix</keyword>
<proteinExistence type="predicted"/>
<feature type="transmembrane region" description="Helical" evidence="1">
    <location>
        <begin position="232"/>
        <end position="250"/>
    </location>
</feature>
<sequence length="370" mass="43464">MEKKLKFTKQNTLAVKGIAIIFLLLYHCFSSKSRLYGAAVSFWPLPDEAAFKIFRCMIVCVGMFAFLSAYGLTLSLKSSYRDYEFSGHEAFMFVLKRYVKLFFLFMLPFFVCMGISFFLGIRRYRDGFWQNAAAMLMDFFGVGHIFGTQMMVNTWWFISLEILIIVLMPFMVRFYKKYSWLMVIMFLLLGSFMLEKKVHLTKYFLVVPIAVCFADQNILERLKAFSPVKNKAMGKILKFAFLTAAILAMMKVYDTRWGMEHFEFALNGVIPVALIWWLYEFVIELPVIKPILEFLGKHSADIFYTHTFVRSLWMTEIVYSFRHAAVIFLFLLGVSLGISFVLDFIRKHLYYNKMTFRLSEGFFAWADRNL</sequence>
<dbReference type="Pfam" id="PF01757">
    <property type="entry name" value="Acyl_transf_3"/>
    <property type="match status" value="1"/>
</dbReference>
<feature type="transmembrane region" description="Helical" evidence="1">
    <location>
        <begin position="101"/>
        <end position="121"/>
    </location>
</feature>
<evidence type="ECO:0000313" key="3">
    <source>
        <dbReference type="EMBL" id="VYT24476.1"/>
    </source>
</evidence>
<name>A0A6N2VBV6_9FIRM</name>
<feature type="domain" description="Acyltransferase 3" evidence="2">
    <location>
        <begin position="15"/>
        <end position="342"/>
    </location>
</feature>
<feature type="transmembrane region" description="Helical" evidence="1">
    <location>
        <begin position="262"/>
        <end position="279"/>
    </location>
</feature>
<feature type="transmembrane region" description="Helical" evidence="1">
    <location>
        <begin position="321"/>
        <end position="345"/>
    </location>
</feature>
<feature type="transmembrane region" description="Helical" evidence="1">
    <location>
        <begin position="49"/>
        <end position="72"/>
    </location>
</feature>
<dbReference type="EMBL" id="CACRST010000024">
    <property type="protein sequence ID" value="VYT24476.1"/>
    <property type="molecule type" value="Genomic_DNA"/>
</dbReference>
<dbReference type="AlphaFoldDB" id="A0A6N2VBV6"/>
<organism evidence="3">
    <name type="scientific">Blautia glucerasea</name>
    <dbReference type="NCBI Taxonomy" id="536633"/>
    <lineage>
        <taxon>Bacteria</taxon>
        <taxon>Bacillati</taxon>
        <taxon>Bacillota</taxon>
        <taxon>Clostridia</taxon>
        <taxon>Lachnospirales</taxon>
        <taxon>Lachnospiraceae</taxon>
        <taxon>Blautia</taxon>
    </lineage>
</organism>
<protein>
    <submittedName>
        <fullName evidence="3">Acyltransferase family protein</fullName>
    </submittedName>
</protein>
<feature type="transmembrane region" description="Helical" evidence="1">
    <location>
        <begin position="12"/>
        <end position="29"/>
    </location>
</feature>